<dbReference type="EMBL" id="BAABIP010000011">
    <property type="protein sequence ID" value="GAA4766294.1"/>
    <property type="molecule type" value="Genomic_DNA"/>
</dbReference>
<feature type="transmembrane region" description="Helical" evidence="1">
    <location>
        <begin position="15"/>
        <end position="34"/>
    </location>
</feature>
<keyword evidence="1" id="KW-1133">Transmembrane helix</keyword>
<organism evidence="2 3">
    <name type="scientific">Flavobacterium hankyongi</name>
    <dbReference type="NCBI Taxonomy" id="1176532"/>
    <lineage>
        <taxon>Bacteria</taxon>
        <taxon>Pseudomonadati</taxon>
        <taxon>Bacteroidota</taxon>
        <taxon>Flavobacteriia</taxon>
        <taxon>Flavobacteriales</taxon>
        <taxon>Flavobacteriaceae</taxon>
        <taxon>Flavobacterium</taxon>
    </lineage>
</organism>
<dbReference type="Pfam" id="PF12836">
    <property type="entry name" value="HHH_3"/>
    <property type="match status" value="2"/>
</dbReference>
<dbReference type="Proteomes" id="UP001500141">
    <property type="component" value="Unassembled WGS sequence"/>
</dbReference>
<sequence>MIFKKFLLFNKEQRIGLALLVFIIVLLQAFYFFISFSSVKNEEITEEEKQWLAMQVEIDSLKNNTDKDEGYKMYPFNPNFITDFKGYKLGMSVAEIDRLLQFRKTGKFVNSAEDFQQVTKISDSLLAKISPYFKFPEWVKNKNNAYTTYSKLNYKPFEKTVKKTVVQDINMATKEDLMKIFGIGDAISERIIKERTILGGFVSMEQLQGVWGVSPEVIYELNKNFKIGTVPVIAKIDINNASTKELMKLPYFRYPLAREIVTYRSMNGGIRSIEDLTKIKGFPVEKVKIIALYLDFK</sequence>
<keyword evidence="1" id="KW-0472">Membrane</keyword>
<proteinExistence type="predicted"/>
<evidence type="ECO:0000313" key="3">
    <source>
        <dbReference type="Proteomes" id="UP001500141"/>
    </source>
</evidence>
<evidence type="ECO:0000256" key="1">
    <source>
        <dbReference type="SAM" id="Phobius"/>
    </source>
</evidence>
<gene>
    <name evidence="2" type="ORF">GCM10023230_15060</name>
</gene>
<name>A0ABP8ZU49_9FLAO</name>
<dbReference type="RefSeq" id="WP_264543462.1">
    <property type="nucleotide sequence ID" value="NZ_BAABIP010000011.1"/>
</dbReference>
<dbReference type="InterPro" id="IPR051675">
    <property type="entry name" value="Endo/Exo/Phosphatase_dom_1"/>
</dbReference>
<comment type="caution">
    <text evidence="2">The sequence shown here is derived from an EMBL/GenBank/DDBJ whole genome shotgun (WGS) entry which is preliminary data.</text>
</comment>
<accession>A0ABP8ZU49</accession>
<evidence type="ECO:0000313" key="2">
    <source>
        <dbReference type="EMBL" id="GAA4766294.1"/>
    </source>
</evidence>
<reference evidence="3" key="1">
    <citation type="journal article" date="2019" name="Int. J. Syst. Evol. Microbiol.">
        <title>The Global Catalogue of Microorganisms (GCM) 10K type strain sequencing project: providing services to taxonomists for standard genome sequencing and annotation.</title>
        <authorList>
            <consortium name="The Broad Institute Genomics Platform"/>
            <consortium name="The Broad Institute Genome Sequencing Center for Infectious Disease"/>
            <person name="Wu L."/>
            <person name="Ma J."/>
        </authorList>
    </citation>
    <scope>NUCLEOTIDE SEQUENCE [LARGE SCALE GENOMIC DNA]</scope>
    <source>
        <strain evidence="3">JCM 18198</strain>
    </source>
</reference>
<dbReference type="InterPro" id="IPR010994">
    <property type="entry name" value="RuvA_2-like"/>
</dbReference>
<keyword evidence="1" id="KW-0812">Transmembrane</keyword>
<keyword evidence="3" id="KW-1185">Reference proteome</keyword>
<dbReference type="PANTHER" id="PTHR21180">
    <property type="entry name" value="ENDONUCLEASE/EXONUCLEASE/PHOSPHATASE FAMILY DOMAIN-CONTAINING PROTEIN 1"/>
    <property type="match status" value="1"/>
</dbReference>
<dbReference type="PANTHER" id="PTHR21180:SF32">
    <property type="entry name" value="ENDONUCLEASE_EXONUCLEASE_PHOSPHATASE FAMILY DOMAIN-CONTAINING PROTEIN 1"/>
    <property type="match status" value="1"/>
</dbReference>
<dbReference type="SUPFAM" id="SSF47781">
    <property type="entry name" value="RuvA domain 2-like"/>
    <property type="match status" value="2"/>
</dbReference>
<protein>
    <submittedName>
        <fullName evidence="2">Helix-hairpin-helix domain-containing protein</fullName>
    </submittedName>
</protein>
<dbReference type="Gene3D" id="1.10.150.280">
    <property type="entry name" value="AF1531-like domain"/>
    <property type="match status" value="2"/>
</dbReference>